<dbReference type="SUPFAM" id="SSF69255">
    <property type="entry name" value="gp5 N-terminal domain-like"/>
    <property type="match status" value="1"/>
</dbReference>
<dbReference type="Gene3D" id="2.30.110.50">
    <property type="match status" value="1"/>
</dbReference>
<dbReference type="Proteomes" id="UP000050416">
    <property type="component" value="Unassembled WGS sequence"/>
</dbReference>
<proteinExistence type="inferred from homology"/>
<evidence type="ECO:0000256" key="1">
    <source>
        <dbReference type="ARBA" id="ARBA00005558"/>
    </source>
</evidence>
<dbReference type="STRING" id="1305731.GCA_000934705_03515"/>
<dbReference type="InterPro" id="IPR037026">
    <property type="entry name" value="Vgr_OB-fold_dom_sf"/>
</dbReference>
<dbReference type="Pfam" id="PF22178">
    <property type="entry name" value="Gp5_trimer_C"/>
    <property type="match status" value="1"/>
</dbReference>
<dbReference type="Pfam" id="PF04717">
    <property type="entry name" value="Phage_base_V"/>
    <property type="match status" value="1"/>
</dbReference>
<dbReference type="NCBIfam" id="TIGR03361">
    <property type="entry name" value="VI_Rhs_Vgr"/>
    <property type="match status" value="1"/>
</dbReference>
<feature type="domain" description="Gp5/Type VI secretion system Vgr protein OB-fold" evidence="2">
    <location>
        <begin position="386"/>
        <end position="452"/>
    </location>
</feature>
<dbReference type="InterPro" id="IPR006533">
    <property type="entry name" value="T6SS_Vgr_RhsGE"/>
</dbReference>
<dbReference type="AlphaFoldDB" id="A0A0P8BN12"/>
<dbReference type="Pfam" id="PF05954">
    <property type="entry name" value="Phage_GPD"/>
    <property type="match status" value="1"/>
</dbReference>
<dbReference type="InterPro" id="IPR054030">
    <property type="entry name" value="Gp5_Vgr_C"/>
</dbReference>
<dbReference type="InterPro" id="IPR017847">
    <property type="entry name" value="T6SS_RhsGE_Vgr_subset"/>
</dbReference>
<evidence type="ECO:0000259" key="3">
    <source>
        <dbReference type="Pfam" id="PF22178"/>
    </source>
</evidence>
<dbReference type="OrthoDB" id="9762420at2"/>
<evidence type="ECO:0000313" key="4">
    <source>
        <dbReference type="EMBL" id="KPQ29806.1"/>
    </source>
</evidence>
<evidence type="ECO:0000259" key="2">
    <source>
        <dbReference type="Pfam" id="PF04717"/>
    </source>
</evidence>
<protein>
    <submittedName>
        <fullName evidence="4">Type VI secretion system secreted protein VgrG</fullName>
    </submittedName>
</protein>
<feature type="domain" description="Gp5/Type VI secretion system Vgr C-terminal trimerisation" evidence="3">
    <location>
        <begin position="470"/>
        <end position="574"/>
    </location>
</feature>
<evidence type="ECO:0000313" key="5">
    <source>
        <dbReference type="Proteomes" id="UP000050416"/>
    </source>
</evidence>
<dbReference type="InterPro" id="IPR006531">
    <property type="entry name" value="Gp5/Vgr_OB"/>
</dbReference>
<dbReference type="SUPFAM" id="SSF69349">
    <property type="entry name" value="Phage fibre proteins"/>
    <property type="match status" value="1"/>
</dbReference>
<accession>A0A0P8BN12</accession>
<comment type="caution">
    <text evidence="4">The sequence shown here is derived from an EMBL/GenBank/DDBJ whole genome shotgun (WGS) entry which is preliminary data.</text>
</comment>
<sequence>MQIGNGLQFSLTIGEQPVDLFKVFEFEVREALSEFFSLTISAFSQRSGIAAADLLEQEAELSVFQDGELLRRFRGVVAEFGRGSAGHRRTAYRLTVRSPLWRLGLGRNSRISQHQSPEQIIGAMLEERGITGARFNLLRTPEEREYCVQYRESDLAFIQRLAAEEGWHYRAEHGPDGTELILADHHREALALPSALYNATAGGGSRQQCVFAFDTLDRVSVAGVAMKDYTFTNPAYGLDHMEVASDLSKQRPDYEHFDYPGRYKQDASGAPFAKARLESLRSNACTASGKSNRADFTAGGRVGLEGHFDDAVNGDWLLTEVVHREVQPQALEEDACQEPTTYTNEFSGVPATVNWCPPNDNCRPVMDGPQIARVTGPEGEEIYCDRYGRVKVLFPWDRYGQDNEHSSAWLRVSQGWAGGQYGVVALPRVGHEVIVSFLDGDPDQPIITGRTYHATNMPPYSLPTNRTKTVLRTQTHQGGGYNELSFEDEKDKQLVYLRAQKDHELEIYNNQTCSVGNDREKHIGNDQRLNVTRDEQIDIGRDQKTIIGQDQTLDVTRDRFTNVGRNYRLEVTDRRHEYSHTNHDLEVGGHYTQKVQGKVLVEAGESALIHTRNLTLTGSESVVIQGPGGKITIGSGGVTIDSPSIKLNGPVAVSTGAVSQIKTLESAAREGTPLVDICSACGDGA</sequence>
<dbReference type="SUPFAM" id="SSF69279">
    <property type="entry name" value="Phage tail proteins"/>
    <property type="match status" value="2"/>
</dbReference>
<dbReference type="NCBIfam" id="TIGR01646">
    <property type="entry name" value="vgr_GE"/>
    <property type="match status" value="1"/>
</dbReference>
<dbReference type="PATRIC" id="fig|1305731.5.peg.2907"/>
<name>A0A0P8BN12_9GAMM</name>
<organism evidence="4 5">
    <name type="scientific">Marinobacter excellens HL-55</name>
    <dbReference type="NCBI Taxonomy" id="1305731"/>
    <lineage>
        <taxon>Bacteria</taxon>
        <taxon>Pseudomonadati</taxon>
        <taxon>Pseudomonadota</taxon>
        <taxon>Gammaproteobacteria</taxon>
        <taxon>Pseudomonadales</taxon>
        <taxon>Marinobacteraceae</taxon>
        <taxon>Marinobacter</taxon>
    </lineage>
</organism>
<gene>
    <name evidence="4" type="primary">vgrG</name>
    <name evidence="4" type="ORF">HLUCCX14_04055</name>
</gene>
<comment type="similarity">
    <text evidence="1">Belongs to the VgrG protein family.</text>
</comment>
<dbReference type="Gene3D" id="2.40.50.230">
    <property type="entry name" value="Gp5 N-terminal domain"/>
    <property type="match status" value="1"/>
</dbReference>
<dbReference type="Gene3D" id="3.55.50.10">
    <property type="entry name" value="Baseplate protein-like domains"/>
    <property type="match status" value="1"/>
</dbReference>
<dbReference type="Gene3D" id="4.10.220.110">
    <property type="match status" value="1"/>
</dbReference>
<reference evidence="4 5" key="1">
    <citation type="submission" date="2015-09" db="EMBL/GenBank/DDBJ databases">
        <title>Identification and resolution of microdiversity through metagenomic sequencing of parallel consortia.</title>
        <authorList>
            <person name="Nelson W.C."/>
            <person name="Romine M.F."/>
            <person name="Lindemann S.R."/>
        </authorList>
    </citation>
    <scope>NUCLEOTIDE SEQUENCE [LARGE SCALE GENOMIC DNA]</scope>
    <source>
        <strain evidence="4">HL-55</strain>
    </source>
</reference>
<dbReference type="EMBL" id="LJZQ01000004">
    <property type="protein sequence ID" value="KPQ29806.1"/>
    <property type="molecule type" value="Genomic_DNA"/>
</dbReference>